<evidence type="ECO:0000313" key="15">
    <source>
        <dbReference type="Proteomes" id="UP000283314"/>
    </source>
</evidence>
<reference evidence="15 16" key="1">
    <citation type="submission" date="2018-08" db="EMBL/GenBank/DDBJ databases">
        <title>A genome reference for cultivated species of the human gut microbiota.</title>
        <authorList>
            <person name="Zou Y."/>
            <person name="Xue W."/>
            <person name="Luo G."/>
        </authorList>
    </citation>
    <scope>NUCLEOTIDE SEQUENCE [LARGE SCALE GENOMIC DNA]</scope>
    <source>
        <strain evidence="14 15">AF37-4</strain>
        <strain evidence="13 18">AM23-22</strain>
        <strain evidence="12 16">AM43-2</strain>
        <strain evidence="11 17">AM44-11BH</strain>
    </source>
</reference>
<evidence type="ECO:0000256" key="6">
    <source>
        <dbReference type="ARBA" id="ARBA00022741"/>
    </source>
</evidence>
<evidence type="ECO:0000313" key="12">
    <source>
        <dbReference type="EMBL" id="RHA56167.1"/>
    </source>
</evidence>
<evidence type="ECO:0000313" key="13">
    <source>
        <dbReference type="EMBL" id="RHF90247.1"/>
    </source>
</evidence>
<dbReference type="RefSeq" id="WP_117971183.1">
    <property type="nucleotide sequence ID" value="NZ_CABJDQ010000001.1"/>
</dbReference>
<keyword evidence="3" id="KW-1003">Cell membrane</keyword>
<sequence>MAKAVEFVKINKRFPGVHVLKDISFSVEEGEVHALLGENGAGKSTLLNILHGVYPEYEGEVRLHGKKVSFKDTNDAIVNGKISKVHQETLVVKDLTVGQNVTMGYEPKKGIFIDFKKMNKDVDVILEDLNCNFKSSDLVATLTAGEMQMLAIARALYHHSTIISLDEPTASLTTKETEALFEVVRKLKKQGVTILYVSHRLEEIFQICDRATILRDGEYIQTMDIASTTRDELIHAMVGRNVAAVASRLKPSPMTDEVVLKVEHLCNENYNDVSFELHKGEILGFFGLVGAGRTEVMRTLIGADQRTSGKIILKGKEVKNGWNTTKALKAGIGLLPEDRKTQGFMNLSNNYENIAISSLEKYMTGPFTDTKKKIKNAEVYFEEMDVHPRRVDYMTSNMSGGNQQKVILARWMSTDVDIIIFDEPTKGVDVGAKAEIYRLMEQLVEDGKSIIVVSSELPEAMGISDRMIIMSEGRITAELTNKVDFVEDSILDLAIGGNQNEKYMG</sequence>
<keyword evidence="8" id="KW-1278">Translocase</keyword>
<evidence type="ECO:0000256" key="1">
    <source>
        <dbReference type="ARBA" id="ARBA00004202"/>
    </source>
</evidence>
<keyword evidence="17" id="KW-1185">Reference proteome</keyword>
<keyword evidence="9" id="KW-0472">Membrane</keyword>
<dbReference type="EMBL" id="QSFO01000003">
    <property type="protein sequence ID" value="RHA56167.1"/>
    <property type="molecule type" value="Genomic_DNA"/>
</dbReference>
<name>A0A415LHV2_9FIRM</name>
<dbReference type="CDD" id="cd03216">
    <property type="entry name" value="ABC_Carb_Monos_I"/>
    <property type="match status" value="1"/>
</dbReference>
<evidence type="ECO:0000256" key="5">
    <source>
        <dbReference type="ARBA" id="ARBA00022737"/>
    </source>
</evidence>
<dbReference type="EMBL" id="QRHR01000002">
    <property type="protein sequence ID" value="RHF90247.1"/>
    <property type="molecule type" value="Genomic_DNA"/>
</dbReference>
<dbReference type="Proteomes" id="UP000284598">
    <property type="component" value="Unassembled WGS sequence"/>
</dbReference>
<keyword evidence="2" id="KW-0813">Transport</keyword>
<keyword evidence="6" id="KW-0547">Nucleotide-binding</keyword>
<dbReference type="Proteomes" id="UP000284779">
    <property type="component" value="Unassembled WGS sequence"/>
</dbReference>
<keyword evidence="5" id="KW-0677">Repeat</keyword>
<dbReference type="Gene3D" id="3.40.50.300">
    <property type="entry name" value="P-loop containing nucleotide triphosphate hydrolases"/>
    <property type="match status" value="2"/>
</dbReference>
<dbReference type="InterPro" id="IPR003439">
    <property type="entry name" value="ABC_transporter-like_ATP-bd"/>
</dbReference>
<evidence type="ECO:0000313" key="14">
    <source>
        <dbReference type="EMBL" id="RHL48145.1"/>
    </source>
</evidence>
<dbReference type="EMBL" id="QROT01000001">
    <property type="protein sequence ID" value="RHL48145.1"/>
    <property type="molecule type" value="Genomic_DNA"/>
</dbReference>
<evidence type="ECO:0000259" key="10">
    <source>
        <dbReference type="PROSITE" id="PS50893"/>
    </source>
</evidence>
<evidence type="ECO:0000313" key="16">
    <source>
        <dbReference type="Proteomes" id="UP000284598"/>
    </source>
</evidence>
<dbReference type="PROSITE" id="PS50893">
    <property type="entry name" value="ABC_TRANSPORTER_2"/>
    <property type="match status" value="2"/>
</dbReference>
<organism evidence="14 15">
    <name type="scientific">Eubacterium ventriosum</name>
    <dbReference type="NCBI Taxonomy" id="39496"/>
    <lineage>
        <taxon>Bacteria</taxon>
        <taxon>Bacillati</taxon>
        <taxon>Bacillota</taxon>
        <taxon>Clostridia</taxon>
        <taxon>Eubacteriales</taxon>
        <taxon>Eubacteriaceae</taxon>
        <taxon>Eubacterium</taxon>
    </lineage>
</organism>
<evidence type="ECO:0000256" key="3">
    <source>
        <dbReference type="ARBA" id="ARBA00022475"/>
    </source>
</evidence>
<evidence type="ECO:0000256" key="8">
    <source>
        <dbReference type="ARBA" id="ARBA00022967"/>
    </source>
</evidence>
<evidence type="ECO:0000256" key="2">
    <source>
        <dbReference type="ARBA" id="ARBA00022448"/>
    </source>
</evidence>
<comment type="caution">
    <text evidence="14">The sequence shown here is derived from an EMBL/GenBank/DDBJ whole genome shotgun (WGS) entry which is preliminary data.</text>
</comment>
<evidence type="ECO:0000256" key="4">
    <source>
        <dbReference type="ARBA" id="ARBA00022597"/>
    </source>
</evidence>
<dbReference type="GO" id="GO:0005524">
    <property type="term" value="F:ATP binding"/>
    <property type="evidence" value="ECO:0007669"/>
    <property type="project" value="UniProtKB-KW"/>
</dbReference>
<evidence type="ECO:0000256" key="9">
    <source>
        <dbReference type="ARBA" id="ARBA00023136"/>
    </source>
</evidence>
<evidence type="ECO:0000313" key="11">
    <source>
        <dbReference type="EMBL" id="RHA17461.1"/>
    </source>
</evidence>
<dbReference type="AlphaFoldDB" id="A0A415LHV2"/>
<dbReference type="PROSITE" id="PS00211">
    <property type="entry name" value="ABC_TRANSPORTER_1"/>
    <property type="match status" value="1"/>
</dbReference>
<comment type="subcellular location">
    <subcellularLocation>
        <location evidence="1">Cell membrane</location>
        <topology evidence="1">Peripheral membrane protein</topology>
    </subcellularLocation>
</comment>
<proteinExistence type="predicted"/>
<accession>A0A415LHV2</accession>
<keyword evidence="7 14" id="KW-0067">ATP-binding</keyword>
<evidence type="ECO:0000256" key="7">
    <source>
        <dbReference type="ARBA" id="ARBA00022840"/>
    </source>
</evidence>
<evidence type="ECO:0000313" key="18">
    <source>
        <dbReference type="Proteomes" id="UP000286186"/>
    </source>
</evidence>
<dbReference type="InterPro" id="IPR027417">
    <property type="entry name" value="P-loop_NTPase"/>
</dbReference>
<dbReference type="CDD" id="cd03215">
    <property type="entry name" value="ABC_Carb_Monos_II"/>
    <property type="match status" value="1"/>
</dbReference>
<dbReference type="Pfam" id="PF00005">
    <property type="entry name" value="ABC_tran"/>
    <property type="match status" value="2"/>
</dbReference>
<dbReference type="Proteomes" id="UP000283314">
    <property type="component" value="Unassembled WGS sequence"/>
</dbReference>
<dbReference type="GO" id="GO:0016887">
    <property type="term" value="F:ATP hydrolysis activity"/>
    <property type="evidence" value="ECO:0007669"/>
    <property type="project" value="InterPro"/>
</dbReference>
<dbReference type="InterPro" id="IPR003593">
    <property type="entry name" value="AAA+_ATPase"/>
</dbReference>
<dbReference type="EMBL" id="QSFD01000009">
    <property type="protein sequence ID" value="RHA17461.1"/>
    <property type="molecule type" value="Genomic_DNA"/>
</dbReference>
<dbReference type="SMART" id="SM00382">
    <property type="entry name" value="AAA"/>
    <property type="match status" value="2"/>
</dbReference>
<dbReference type="PANTHER" id="PTHR43790">
    <property type="entry name" value="CARBOHYDRATE TRANSPORT ATP-BINDING PROTEIN MG119-RELATED"/>
    <property type="match status" value="1"/>
</dbReference>
<gene>
    <name evidence="14" type="ORF">DW018_01650</name>
    <name evidence="13" type="ORF">DW652_02880</name>
    <name evidence="12" type="ORF">DW929_03525</name>
    <name evidence="11" type="ORF">DW944_09760</name>
</gene>
<dbReference type="GeneID" id="66465934"/>
<dbReference type="InterPro" id="IPR017871">
    <property type="entry name" value="ABC_transporter-like_CS"/>
</dbReference>
<dbReference type="SUPFAM" id="SSF52540">
    <property type="entry name" value="P-loop containing nucleoside triphosphate hydrolases"/>
    <property type="match status" value="2"/>
</dbReference>
<dbReference type="PANTHER" id="PTHR43790:SF3">
    <property type="entry name" value="D-ALLOSE IMPORT ATP-BINDING PROTEIN ALSA-RELATED"/>
    <property type="match status" value="1"/>
</dbReference>
<evidence type="ECO:0000313" key="17">
    <source>
        <dbReference type="Proteomes" id="UP000284779"/>
    </source>
</evidence>
<feature type="domain" description="ABC transporter" evidence="10">
    <location>
        <begin position="254"/>
        <end position="497"/>
    </location>
</feature>
<dbReference type="GO" id="GO:0005886">
    <property type="term" value="C:plasma membrane"/>
    <property type="evidence" value="ECO:0007669"/>
    <property type="project" value="UniProtKB-SubCell"/>
</dbReference>
<protein>
    <submittedName>
        <fullName evidence="14">Sugar ABC transporter ATP-binding protein</fullName>
    </submittedName>
</protein>
<keyword evidence="4" id="KW-0762">Sugar transport</keyword>
<dbReference type="Proteomes" id="UP000286186">
    <property type="component" value="Unassembled WGS sequence"/>
</dbReference>
<dbReference type="InterPro" id="IPR050107">
    <property type="entry name" value="ABC_carbohydrate_import_ATPase"/>
</dbReference>
<feature type="domain" description="ABC transporter" evidence="10">
    <location>
        <begin position="5"/>
        <end position="241"/>
    </location>
</feature>
<dbReference type="FunFam" id="3.40.50.300:FF:000127">
    <property type="entry name" value="Ribose import ATP-binding protein RbsA"/>
    <property type="match status" value="1"/>
</dbReference>